<proteinExistence type="predicted"/>
<sequence length="112" mass="12747">MDKSISNDSLLSPFSLPPSPLLAFLPNSTHSAQTTRKIRANPEVRVRQPRCAAAMKDEIHDQNVLPHLSPLIISFGLQFYFSSSFVISLSPIFSLFFYYFLIQLHLEHVSLR</sequence>
<keyword evidence="2" id="KW-1185">Reference proteome</keyword>
<evidence type="ECO:0000313" key="1">
    <source>
        <dbReference type="EMBL" id="CAJ2643877.1"/>
    </source>
</evidence>
<comment type="caution">
    <text evidence="1">The sequence shown here is derived from an EMBL/GenBank/DDBJ whole genome shotgun (WGS) entry which is preliminary data.</text>
</comment>
<accession>A0ACB0JK89</accession>
<evidence type="ECO:0000313" key="2">
    <source>
        <dbReference type="Proteomes" id="UP001177021"/>
    </source>
</evidence>
<organism evidence="1 2">
    <name type="scientific">Trifolium pratense</name>
    <name type="common">Red clover</name>
    <dbReference type="NCBI Taxonomy" id="57577"/>
    <lineage>
        <taxon>Eukaryota</taxon>
        <taxon>Viridiplantae</taxon>
        <taxon>Streptophyta</taxon>
        <taxon>Embryophyta</taxon>
        <taxon>Tracheophyta</taxon>
        <taxon>Spermatophyta</taxon>
        <taxon>Magnoliopsida</taxon>
        <taxon>eudicotyledons</taxon>
        <taxon>Gunneridae</taxon>
        <taxon>Pentapetalae</taxon>
        <taxon>rosids</taxon>
        <taxon>fabids</taxon>
        <taxon>Fabales</taxon>
        <taxon>Fabaceae</taxon>
        <taxon>Papilionoideae</taxon>
        <taxon>50 kb inversion clade</taxon>
        <taxon>NPAAA clade</taxon>
        <taxon>Hologalegina</taxon>
        <taxon>IRL clade</taxon>
        <taxon>Trifolieae</taxon>
        <taxon>Trifolium</taxon>
    </lineage>
</organism>
<dbReference type="EMBL" id="CASHSV030000034">
    <property type="protein sequence ID" value="CAJ2643877.1"/>
    <property type="molecule type" value="Genomic_DNA"/>
</dbReference>
<dbReference type="Proteomes" id="UP001177021">
    <property type="component" value="Unassembled WGS sequence"/>
</dbReference>
<gene>
    <name evidence="1" type="ORF">MILVUS5_LOCUS13026</name>
</gene>
<reference evidence="1" key="1">
    <citation type="submission" date="2023-10" db="EMBL/GenBank/DDBJ databases">
        <authorList>
            <person name="Rodriguez Cubillos JULIANA M."/>
            <person name="De Vega J."/>
        </authorList>
    </citation>
    <scope>NUCLEOTIDE SEQUENCE</scope>
</reference>
<protein>
    <submittedName>
        <fullName evidence="1">Uncharacterized protein</fullName>
    </submittedName>
</protein>
<name>A0ACB0JK89_TRIPR</name>